<dbReference type="RefSeq" id="WP_284329999.1">
    <property type="nucleotide sequence ID" value="NZ_BSOA01000002.1"/>
</dbReference>
<keyword evidence="2 5" id="KW-0812">Transmembrane</keyword>
<evidence type="ECO:0000256" key="2">
    <source>
        <dbReference type="ARBA" id="ARBA00022692"/>
    </source>
</evidence>
<evidence type="ECO:0000256" key="1">
    <source>
        <dbReference type="ARBA" id="ARBA00022475"/>
    </source>
</evidence>
<dbReference type="Pfam" id="PF07043">
    <property type="entry name" value="DUF1328"/>
    <property type="match status" value="1"/>
</dbReference>
<feature type="transmembrane region" description="Helical" evidence="5">
    <location>
        <begin position="33"/>
        <end position="56"/>
    </location>
</feature>
<evidence type="ECO:0000256" key="3">
    <source>
        <dbReference type="ARBA" id="ARBA00022989"/>
    </source>
</evidence>
<dbReference type="InterPro" id="IPR009760">
    <property type="entry name" value="DUF1328"/>
</dbReference>
<keyword evidence="7" id="KW-1185">Reference proteome</keyword>
<reference evidence="7" key="1">
    <citation type="journal article" date="2019" name="Int. J. Syst. Evol. Microbiol.">
        <title>The Global Catalogue of Microorganisms (GCM) 10K type strain sequencing project: providing services to taxonomists for standard genome sequencing and annotation.</title>
        <authorList>
            <consortium name="The Broad Institute Genomics Platform"/>
            <consortium name="The Broad Institute Genome Sequencing Center for Infectious Disease"/>
            <person name="Wu L."/>
            <person name="Ma J."/>
        </authorList>
    </citation>
    <scope>NUCLEOTIDE SEQUENCE [LARGE SCALE GENOMIC DNA]</scope>
    <source>
        <strain evidence="7">NBRC 111981</strain>
    </source>
</reference>
<keyword evidence="3 5" id="KW-1133">Transmembrane helix</keyword>
<evidence type="ECO:0000313" key="7">
    <source>
        <dbReference type="Proteomes" id="UP001156627"/>
    </source>
</evidence>
<gene>
    <name evidence="6" type="ORF">GCM10007898_01710</name>
</gene>
<dbReference type="Proteomes" id="UP001156627">
    <property type="component" value="Unassembled WGS sequence"/>
</dbReference>
<evidence type="ECO:0000313" key="6">
    <source>
        <dbReference type="EMBL" id="GLQ86605.1"/>
    </source>
</evidence>
<proteinExistence type="inferred from homology"/>
<evidence type="ECO:0000256" key="4">
    <source>
        <dbReference type="ARBA" id="ARBA00023136"/>
    </source>
</evidence>
<comment type="caution">
    <text evidence="5">Lacks conserved residue(s) required for the propagation of feature annotation.</text>
</comment>
<keyword evidence="4 5" id="KW-0472">Membrane</keyword>
<dbReference type="HAMAP" id="MF_01361">
    <property type="entry name" value="UPF0391"/>
    <property type="match status" value="1"/>
</dbReference>
<comment type="similarity">
    <text evidence="5">Belongs to the UPF0391 family.</text>
</comment>
<accession>A0ABQ5X4Q9</accession>
<organism evidence="6 7">
    <name type="scientific">Dyella flagellata</name>
    <dbReference type="NCBI Taxonomy" id="1867833"/>
    <lineage>
        <taxon>Bacteria</taxon>
        <taxon>Pseudomonadati</taxon>
        <taxon>Pseudomonadota</taxon>
        <taxon>Gammaproteobacteria</taxon>
        <taxon>Lysobacterales</taxon>
        <taxon>Rhodanobacteraceae</taxon>
        <taxon>Dyella</taxon>
    </lineage>
</organism>
<dbReference type="PIRSF" id="PIRSF036466">
    <property type="entry name" value="UCP036466"/>
    <property type="match status" value="1"/>
</dbReference>
<keyword evidence="1 5" id="KW-1003">Cell membrane</keyword>
<protein>
    <recommendedName>
        <fullName evidence="5">UPF0391 membrane protein GCM10007898_01710</fullName>
    </recommendedName>
</protein>
<name>A0ABQ5X4Q9_9GAMM</name>
<evidence type="ECO:0000256" key="5">
    <source>
        <dbReference type="HAMAP-Rule" id="MF_01361"/>
    </source>
</evidence>
<sequence length="57" mass="5999">MLKWAIIFAIVSLISGWLGFGTLSGIAAGIAKLLFAIFVIIFLIAVLAVIGVIHMAL</sequence>
<comment type="caution">
    <text evidence="6">The sequence shown here is derived from an EMBL/GenBank/DDBJ whole genome shotgun (WGS) entry which is preliminary data.</text>
</comment>
<dbReference type="EMBL" id="BSOA01000002">
    <property type="protein sequence ID" value="GLQ86605.1"/>
    <property type="molecule type" value="Genomic_DNA"/>
</dbReference>
<feature type="transmembrane region" description="Helical" evidence="5">
    <location>
        <begin position="6"/>
        <end position="26"/>
    </location>
</feature>